<dbReference type="EMBL" id="CP158165">
    <property type="protein sequence ID" value="XBV22971.1"/>
    <property type="molecule type" value="Genomic_DNA"/>
</dbReference>
<dbReference type="InterPro" id="IPR006015">
    <property type="entry name" value="Universal_stress_UspA"/>
</dbReference>
<keyword evidence="2" id="KW-0547">Nucleotide-binding</keyword>
<protein>
    <submittedName>
        <fullName evidence="5">Universal stress protein</fullName>
    </submittedName>
</protein>
<organism evidence="5">
    <name type="scientific">Kribbella sp. HUAS MG21</name>
    <dbReference type="NCBI Taxonomy" id="3160966"/>
    <lineage>
        <taxon>Bacteria</taxon>
        <taxon>Bacillati</taxon>
        <taxon>Actinomycetota</taxon>
        <taxon>Actinomycetes</taxon>
        <taxon>Propionibacteriales</taxon>
        <taxon>Kribbellaceae</taxon>
        <taxon>Kribbella</taxon>
    </lineage>
</organism>
<dbReference type="InterPro" id="IPR014729">
    <property type="entry name" value="Rossmann-like_a/b/a_fold"/>
</dbReference>
<sequence length="292" mass="30253">MTTTQPAPIVIGYDGSPGSVSALHWAADAADRALAPLRIVEAFEVVIVTRPSPGHVVPLEAVRTARQATLEKLAASIRDEHPGLEVQTSLVGGPAAGTLLDAAQDARLVVLGSRGHGGWSGLLVGSVAVQVTTHAECPVVVIPHDLRRHAQEGPTVVVGVDGSKASANAVDFAFGQADALQAKVVALHAWTSPFLTYADGASMLQFDEDKIREESRLLVAESVAGAAADHPDVEWTTELVTGSAAQALVRRAESADLVVVGSRGRGGFTGLLLGSVSQSVLHHAHCPIAIVR</sequence>
<dbReference type="SUPFAM" id="SSF52402">
    <property type="entry name" value="Adenine nucleotide alpha hydrolases-like"/>
    <property type="match status" value="2"/>
</dbReference>
<feature type="domain" description="UspA" evidence="4">
    <location>
        <begin position="8"/>
        <end position="143"/>
    </location>
</feature>
<accession>A0AAU7T8H1</accession>
<evidence type="ECO:0000259" key="4">
    <source>
        <dbReference type="Pfam" id="PF00582"/>
    </source>
</evidence>
<dbReference type="GO" id="GO:0005524">
    <property type="term" value="F:ATP binding"/>
    <property type="evidence" value="ECO:0007669"/>
    <property type="project" value="UniProtKB-KW"/>
</dbReference>
<proteinExistence type="inferred from homology"/>
<evidence type="ECO:0000256" key="3">
    <source>
        <dbReference type="ARBA" id="ARBA00022840"/>
    </source>
</evidence>
<dbReference type="AlphaFoldDB" id="A0AAU7T8H1"/>
<dbReference type="PANTHER" id="PTHR46268">
    <property type="entry name" value="STRESS RESPONSE PROTEIN NHAX"/>
    <property type="match status" value="1"/>
</dbReference>
<evidence type="ECO:0000256" key="2">
    <source>
        <dbReference type="ARBA" id="ARBA00022741"/>
    </source>
</evidence>
<dbReference type="RefSeq" id="WP_350275810.1">
    <property type="nucleotide sequence ID" value="NZ_CP158165.1"/>
</dbReference>
<comment type="similarity">
    <text evidence="1">Belongs to the universal stress protein A family.</text>
</comment>
<dbReference type="Gene3D" id="3.40.50.620">
    <property type="entry name" value="HUPs"/>
    <property type="match status" value="2"/>
</dbReference>
<feature type="domain" description="UspA" evidence="4">
    <location>
        <begin position="155"/>
        <end position="292"/>
    </location>
</feature>
<evidence type="ECO:0000256" key="1">
    <source>
        <dbReference type="ARBA" id="ARBA00008791"/>
    </source>
</evidence>
<dbReference type="Pfam" id="PF00582">
    <property type="entry name" value="Usp"/>
    <property type="match status" value="2"/>
</dbReference>
<keyword evidence="3" id="KW-0067">ATP-binding</keyword>
<name>A0AAU7T8H1_9ACTN</name>
<dbReference type="PRINTS" id="PR01438">
    <property type="entry name" value="UNVRSLSTRESS"/>
</dbReference>
<dbReference type="PANTHER" id="PTHR46268:SF27">
    <property type="entry name" value="UNIVERSAL STRESS PROTEIN RV2623"/>
    <property type="match status" value="1"/>
</dbReference>
<evidence type="ECO:0000313" key="5">
    <source>
        <dbReference type="EMBL" id="XBV22971.1"/>
    </source>
</evidence>
<reference evidence="5" key="1">
    <citation type="submission" date="2024-06" db="EMBL/GenBank/DDBJ databases">
        <title>Kribbella sp. strain HUAS MG21 genome sequences.</title>
        <authorList>
            <person name="Mo P."/>
        </authorList>
    </citation>
    <scope>NUCLEOTIDE SEQUENCE</scope>
    <source>
        <strain evidence="5">HUAS MG21</strain>
    </source>
</reference>
<dbReference type="InterPro" id="IPR006016">
    <property type="entry name" value="UspA"/>
</dbReference>
<gene>
    <name evidence="5" type="ORF">ABN611_30935</name>
</gene>